<dbReference type="InterPro" id="IPR013783">
    <property type="entry name" value="Ig-like_fold"/>
</dbReference>
<dbReference type="InterPro" id="IPR003961">
    <property type="entry name" value="FN3_dom"/>
</dbReference>
<evidence type="ECO:0000313" key="4">
    <source>
        <dbReference type="EMBL" id="ALC16840.1"/>
    </source>
</evidence>
<gene>
    <name evidence="4" type="ORF">DSOUD_2073</name>
</gene>
<keyword evidence="2" id="KW-0732">Signal</keyword>
<dbReference type="Gene3D" id="2.60.40.10">
    <property type="entry name" value="Immunoglobulins"/>
    <property type="match status" value="1"/>
</dbReference>
<keyword evidence="1" id="KW-0472">Membrane</keyword>
<keyword evidence="1" id="KW-1133">Transmembrane helix</keyword>
<accession>A0A0M4D1B5</accession>
<dbReference type="PATRIC" id="fig|1603606.3.peg.2242"/>
<dbReference type="PROSITE" id="PS50853">
    <property type="entry name" value="FN3"/>
    <property type="match status" value="1"/>
</dbReference>
<dbReference type="SUPFAM" id="SSF49265">
    <property type="entry name" value="Fibronectin type III"/>
    <property type="match status" value="1"/>
</dbReference>
<dbReference type="EMBL" id="CP010802">
    <property type="protein sequence ID" value="ALC16840.1"/>
    <property type="molecule type" value="Genomic_DNA"/>
</dbReference>
<dbReference type="STRING" id="1603606.DSOUD_2073"/>
<keyword evidence="1" id="KW-0812">Transmembrane</keyword>
<feature type="domain" description="Fibronectin type-III" evidence="3">
    <location>
        <begin position="12"/>
        <end position="114"/>
    </location>
</feature>
<evidence type="ECO:0000313" key="5">
    <source>
        <dbReference type="Proteomes" id="UP000057158"/>
    </source>
</evidence>
<organism evidence="4 5">
    <name type="scientific">Desulfuromonas soudanensis</name>
    <dbReference type="NCBI Taxonomy" id="1603606"/>
    <lineage>
        <taxon>Bacteria</taxon>
        <taxon>Pseudomonadati</taxon>
        <taxon>Thermodesulfobacteriota</taxon>
        <taxon>Desulfuromonadia</taxon>
        <taxon>Desulfuromonadales</taxon>
        <taxon>Desulfuromonadaceae</taxon>
        <taxon>Desulfuromonas</taxon>
    </lineage>
</organism>
<evidence type="ECO:0000259" key="3">
    <source>
        <dbReference type="PROSITE" id="PS50853"/>
    </source>
</evidence>
<dbReference type="KEGG" id="des:DSOUD_2073"/>
<dbReference type="Proteomes" id="UP000057158">
    <property type="component" value="Chromosome"/>
</dbReference>
<dbReference type="RefSeq" id="WP_053550901.1">
    <property type="nucleotide sequence ID" value="NZ_CP010802.1"/>
</dbReference>
<feature type="chain" id="PRO_5005791752" description="Fibronectin type-III domain-containing protein" evidence="2">
    <location>
        <begin position="24"/>
        <end position="305"/>
    </location>
</feature>
<name>A0A0M4D1B5_9BACT</name>
<protein>
    <recommendedName>
        <fullName evidence="3">Fibronectin type-III domain-containing protein</fullName>
    </recommendedName>
</protein>
<evidence type="ECO:0000256" key="2">
    <source>
        <dbReference type="SAM" id="SignalP"/>
    </source>
</evidence>
<sequence length="305" mass="31964">MKTIKLTLLSLLLGLLLAPLASAQNITLQWDASPEATVSGYKIHYQAVSSATPFSGNDALEGASPVDIGGATSTTLSGLRDDVVYYFAVTAYDTTGAESGYSTVVASAIPTAPPAPGQWLPELYYPDNGLAAAPMPVQFNWSEPAITTGVTYTLYYGTDPNLDPGSLASAPLTAAPGMAPLTAGICLFGLFGAAFTRSRTFRGMAVMVLFATTMLLNGCGGGGDGTETPLTVPGTIVDTTNPPTDTTNPPTDAPALYTVVVSNLGDNYYDAYDLEPETTYYWKVVVDDGVNRVESQRFSFTTDAL</sequence>
<dbReference type="CDD" id="cd00063">
    <property type="entry name" value="FN3"/>
    <property type="match status" value="1"/>
</dbReference>
<keyword evidence="5" id="KW-1185">Reference proteome</keyword>
<dbReference type="AlphaFoldDB" id="A0A0M4D1B5"/>
<dbReference type="InterPro" id="IPR036116">
    <property type="entry name" value="FN3_sf"/>
</dbReference>
<evidence type="ECO:0000256" key="1">
    <source>
        <dbReference type="SAM" id="Phobius"/>
    </source>
</evidence>
<feature type="signal peptide" evidence="2">
    <location>
        <begin position="1"/>
        <end position="23"/>
    </location>
</feature>
<feature type="transmembrane region" description="Helical" evidence="1">
    <location>
        <begin position="177"/>
        <end position="195"/>
    </location>
</feature>
<dbReference type="OrthoDB" id="9803398at2"/>
<reference evidence="4 5" key="1">
    <citation type="submission" date="2015-07" db="EMBL/GenBank/DDBJ databases">
        <title>Isolation and Genomic Characterization of a Novel Halophilic Metal-Reducing Deltaproteobacterium from the Deep Subsurface.</title>
        <authorList>
            <person name="Badalamenti J.P."/>
            <person name="Summers Z.M."/>
            <person name="Gralnick J.A."/>
            <person name="Bond D.R."/>
        </authorList>
    </citation>
    <scope>NUCLEOTIDE SEQUENCE [LARGE SCALE GENOMIC DNA]</scope>
    <source>
        <strain evidence="4 5">WTL</strain>
    </source>
</reference>
<dbReference type="Pfam" id="PF00041">
    <property type="entry name" value="fn3"/>
    <property type="match status" value="1"/>
</dbReference>
<proteinExistence type="predicted"/>